<organism evidence="2 3">
    <name type="scientific">Gigaspora rosea</name>
    <dbReference type="NCBI Taxonomy" id="44941"/>
    <lineage>
        <taxon>Eukaryota</taxon>
        <taxon>Fungi</taxon>
        <taxon>Fungi incertae sedis</taxon>
        <taxon>Mucoromycota</taxon>
        <taxon>Glomeromycotina</taxon>
        <taxon>Glomeromycetes</taxon>
        <taxon>Diversisporales</taxon>
        <taxon>Gigasporaceae</taxon>
        <taxon>Gigaspora</taxon>
    </lineage>
</organism>
<protein>
    <submittedName>
        <fullName evidence="2">Uncharacterized protein</fullName>
    </submittedName>
</protein>
<evidence type="ECO:0000313" key="3">
    <source>
        <dbReference type="Proteomes" id="UP000266673"/>
    </source>
</evidence>
<evidence type="ECO:0000313" key="2">
    <source>
        <dbReference type="EMBL" id="RIB30139.1"/>
    </source>
</evidence>
<proteinExistence type="predicted"/>
<name>A0A397W9L1_9GLOM</name>
<comment type="caution">
    <text evidence="2">The sequence shown here is derived from an EMBL/GenBank/DDBJ whole genome shotgun (WGS) entry which is preliminary data.</text>
</comment>
<gene>
    <name evidence="2" type="ORF">C2G38_2153494</name>
</gene>
<accession>A0A397W9L1</accession>
<dbReference type="OrthoDB" id="5946976at2759"/>
<sequence>MPIARDHTVLLKEFTLSISGFVYLRFLDIGNVEFLRWGRFCGSLFVWNRKLRISFGYGMNSIWILRMSELEDEKRCSKLDKETKSGHFKPEIGSKRPESGSFEPEVGSKRLIWVLLNQKLDQRDPFQVLLNQKLDQRDPIRPNLGPFEPKVGSKRPGSDPSEPKVGSKRPDSGPF</sequence>
<dbReference type="Proteomes" id="UP000266673">
    <property type="component" value="Unassembled WGS sequence"/>
</dbReference>
<reference evidence="2 3" key="1">
    <citation type="submission" date="2018-06" db="EMBL/GenBank/DDBJ databases">
        <title>Comparative genomics reveals the genomic features of Rhizophagus irregularis, R. cerebriforme, R. diaphanum and Gigaspora rosea, and their symbiotic lifestyle signature.</title>
        <authorList>
            <person name="Morin E."/>
            <person name="San Clemente H."/>
            <person name="Chen E.C.H."/>
            <person name="De La Providencia I."/>
            <person name="Hainaut M."/>
            <person name="Kuo A."/>
            <person name="Kohler A."/>
            <person name="Murat C."/>
            <person name="Tang N."/>
            <person name="Roy S."/>
            <person name="Loubradou J."/>
            <person name="Henrissat B."/>
            <person name="Grigoriev I.V."/>
            <person name="Corradi N."/>
            <person name="Roux C."/>
            <person name="Martin F.M."/>
        </authorList>
    </citation>
    <scope>NUCLEOTIDE SEQUENCE [LARGE SCALE GENOMIC DNA]</scope>
    <source>
        <strain evidence="2 3">DAOM 194757</strain>
    </source>
</reference>
<feature type="region of interest" description="Disordered" evidence="1">
    <location>
        <begin position="79"/>
        <end position="103"/>
    </location>
</feature>
<evidence type="ECO:0000256" key="1">
    <source>
        <dbReference type="SAM" id="MobiDB-lite"/>
    </source>
</evidence>
<dbReference type="EMBL" id="QKWP01000020">
    <property type="protein sequence ID" value="RIB30139.1"/>
    <property type="molecule type" value="Genomic_DNA"/>
</dbReference>
<feature type="compositionally biased region" description="Basic and acidic residues" evidence="1">
    <location>
        <begin position="79"/>
        <end position="98"/>
    </location>
</feature>
<feature type="region of interest" description="Disordered" evidence="1">
    <location>
        <begin position="137"/>
        <end position="175"/>
    </location>
</feature>
<dbReference type="AlphaFoldDB" id="A0A397W9L1"/>
<keyword evidence="3" id="KW-1185">Reference proteome</keyword>